<sequence length="167" mass="18321">MSHPVELVAEDLEAALADFLPVGLYLPVGEELREIQVFFSSPGTSAASGRASTSDCADSGIPSMLGEWRHGLLVMMPSLGTEIMNLSLLPQLPFLLFEASQPCHERSTRVLLLSSLYHDTEAKVINEGHEGTVSSFPWSLALNDSFPRLNNYLNLNQSRLRPRGPMP</sequence>
<gene>
    <name evidence="1" type="ORF">TIFTF001_052780</name>
</gene>
<reference evidence="1" key="1">
    <citation type="submission" date="2023-07" db="EMBL/GenBank/DDBJ databases">
        <title>draft genome sequence of fig (Ficus carica).</title>
        <authorList>
            <person name="Takahashi T."/>
            <person name="Nishimura K."/>
        </authorList>
    </citation>
    <scope>NUCLEOTIDE SEQUENCE</scope>
</reference>
<evidence type="ECO:0000313" key="1">
    <source>
        <dbReference type="EMBL" id="GMN72071.1"/>
    </source>
</evidence>
<accession>A0AA88ECP1</accession>
<protein>
    <submittedName>
        <fullName evidence="1">Uncharacterized protein</fullName>
    </submittedName>
</protein>
<proteinExistence type="predicted"/>
<comment type="caution">
    <text evidence="1">The sequence shown here is derived from an EMBL/GenBank/DDBJ whole genome shotgun (WGS) entry which is preliminary data.</text>
</comment>
<dbReference type="AlphaFoldDB" id="A0AA88ECP1"/>
<organism evidence="1 2">
    <name type="scientific">Ficus carica</name>
    <name type="common">Common fig</name>
    <dbReference type="NCBI Taxonomy" id="3494"/>
    <lineage>
        <taxon>Eukaryota</taxon>
        <taxon>Viridiplantae</taxon>
        <taxon>Streptophyta</taxon>
        <taxon>Embryophyta</taxon>
        <taxon>Tracheophyta</taxon>
        <taxon>Spermatophyta</taxon>
        <taxon>Magnoliopsida</taxon>
        <taxon>eudicotyledons</taxon>
        <taxon>Gunneridae</taxon>
        <taxon>Pentapetalae</taxon>
        <taxon>rosids</taxon>
        <taxon>fabids</taxon>
        <taxon>Rosales</taxon>
        <taxon>Moraceae</taxon>
        <taxon>Ficeae</taxon>
        <taxon>Ficus</taxon>
    </lineage>
</organism>
<dbReference type="EMBL" id="BTGU01011540">
    <property type="protein sequence ID" value="GMN72071.1"/>
    <property type="molecule type" value="Genomic_DNA"/>
</dbReference>
<evidence type="ECO:0000313" key="2">
    <source>
        <dbReference type="Proteomes" id="UP001187192"/>
    </source>
</evidence>
<dbReference type="Proteomes" id="UP001187192">
    <property type="component" value="Unassembled WGS sequence"/>
</dbReference>
<keyword evidence="2" id="KW-1185">Reference proteome</keyword>
<name>A0AA88ECP1_FICCA</name>